<protein>
    <recommendedName>
        <fullName evidence="1">ASCH domain-containing protein</fullName>
    </recommendedName>
</protein>
<evidence type="ECO:0000313" key="2">
    <source>
        <dbReference type="EMBL" id="NYH92035.1"/>
    </source>
</evidence>
<dbReference type="EMBL" id="JACBZH010000001">
    <property type="protein sequence ID" value="NYH92035.1"/>
    <property type="molecule type" value="Genomic_DNA"/>
</dbReference>
<comment type="caution">
    <text evidence="2">The sequence shown here is derived from an EMBL/GenBank/DDBJ whole genome shotgun (WGS) entry which is preliminary data.</text>
</comment>
<keyword evidence="3" id="KW-1185">Reference proteome</keyword>
<dbReference type="Pfam" id="PF04266">
    <property type="entry name" value="ASCH"/>
    <property type="match status" value="1"/>
</dbReference>
<evidence type="ECO:0000259" key="1">
    <source>
        <dbReference type="Pfam" id="PF04266"/>
    </source>
</evidence>
<reference evidence="2 3" key="1">
    <citation type="submission" date="2020-07" db="EMBL/GenBank/DDBJ databases">
        <title>Sequencing the genomes of 1000 actinobacteria strains.</title>
        <authorList>
            <person name="Klenk H.-P."/>
        </authorList>
    </citation>
    <scope>NUCLEOTIDE SEQUENCE [LARGE SCALE GENOMIC DNA]</scope>
    <source>
        <strain evidence="2 3">DSM 18448</strain>
    </source>
</reference>
<name>A0A852ZIS5_9ACTN</name>
<dbReference type="AlphaFoldDB" id="A0A852ZIS5"/>
<dbReference type="Proteomes" id="UP000579605">
    <property type="component" value="Unassembled WGS sequence"/>
</dbReference>
<dbReference type="RefSeq" id="WP_179789505.1">
    <property type="nucleotide sequence ID" value="NZ_BAAARR010000001.1"/>
</dbReference>
<gene>
    <name evidence="2" type="ORF">F4554_004673</name>
</gene>
<sequence>MQFSADIRDRVADGTITVSYRLWSRPQVKVGGRYLSGSVTIEVDEIELVPFSSIGQDDLARTGEADLDALRRRAAHAGPIRADTLLYRVEFHVSGQPEDE</sequence>
<proteinExistence type="predicted"/>
<dbReference type="InterPro" id="IPR007374">
    <property type="entry name" value="ASCH_domain"/>
</dbReference>
<accession>A0A852ZIS5</accession>
<evidence type="ECO:0000313" key="3">
    <source>
        <dbReference type="Proteomes" id="UP000579605"/>
    </source>
</evidence>
<organism evidence="2 3">
    <name type="scientific">Actinopolymorpha rutila</name>
    <dbReference type="NCBI Taxonomy" id="446787"/>
    <lineage>
        <taxon>Bacteria</taxon>
        <taxon>Bacillati</taxon>
        <taxon>Actinomycetota</taxon>
        <taxon>Actinomycetes</taxon>
        <taxon>Propionibacteriales</taxon>
        <taxon>Actinopolymorphaceae</taxon>
        <taxon>Actinopolymorpha</taxon>
    </lineage>
</organism>
<feature type="domain" description="ASCH" evidence="1">
    <location>
        <begin position="1"/>
        <end position="73"/>
    </location>
</feature>